<dbReference type="SUPFAM" id="SSF54826">
    <property type="entry name" value="Enolase N-terminal domain-like"/>
    <property type="match status" value="1"/>
</dbReference>
<evidence type="ECO:0000256" key="9">
    <source>
        <dbReference type="ARBA" id="ARBA00023239"/>
    </source>
</evidence>
<dbReference type="GO" id="GO:0019553">
    <property type="term" value="P:L-glutamate catabolic process via L-citramalate"/>
    <property type="evidence" value="ECO:0007669"/>
    <property type="project" value="UniProtKB-UniPathway"/>
</dbReference>
<keyword evidence="8 13" id="KW-0460">Magnesium</keyword>
<comment type="similarity">
    <text evidence="4">Belongs to the methylaspartate ammonia-lyase family.</text>
</comment>
<dbReference type="SFLD" id="SFLDS00001">
    <property type="entry name" value="Enolase"/>
    <property type="match status" value="1"/>
</dbReference>
<dbReference type="AlphaFoldDB" id="A0A101FGR8"/>
<dbReference type="InterPro" id="IPR036849">
    <property type="entry name" value="Enolase-like_C_sf"/>
</dbReference>
<dbReference type="GO" id="GO:0050096">
    <property type="term" value="F:methylaspartate ammonia-lyase activity"/>
    <property type="evidence" value="ECO:0007669"/>
    <property type="project" value="UniProtKB-EC"/>
</dbReference>
<evidence type="ECO:0000256" key="1">
    <source>
        <dbReference type="ARBA" id="ARBA00000789"/>
    </source>
</evidence>
<feature type="binding site" evidence="11">
    <location>
        <position position="329"/>
    </location>
    <ligand>
        <name>(2S,3S)-3-methyl-L-aspartate</name>
        <dbReference type="ChEBI" id="CHEBI:58724"/>
    </ligand>
</feature>
<dbReference type="InterPro" id="IPR022662">
    <property type="entry name" value="MeAsp_NH4-lyase_C"/>
</dbReference>
<sequence length="418" mass="45752">MRIEKVLASPGLTGFFFDDQLAIKMGAREDGAAYRGEPRTPGFTSVRQRGESLSIMLLLSGGEVAYGDCAAVQYSGAGGRDPLFLAESYIPLVEEYLGERLAGREITGFREMAEEIGSFTTRDGRRLHTAVLYGLTQALLHAVALKERRLMCEVLSDEYGTGLTLEPVPVFAQTGDERFTNADKAIIKRADVLPHGLINNVDSKLGRNGEKLCDYVGWLSRRVRELAGEDYRPVLHIDVYGTLGLAFDNNLERIADYLARLERAAAPLKLRIEGPIDMGSKAGQIEGLLRLKILLVVKGVSVEIVADEWCNTLEDVRDFVDAGAAHMVQVKTPDLGGINNTVEAVIYAKERGCGAYLGGTCNETDRSARVCVHVALATRPDQMLAKPGMGVDEGMMVVVNEMQRALRILRYKRGGDVI</sequence>
<dbReference type="Pfam" id="PF05034">
    <property type="entry name" value="MAAL_N"/>
    <property type="match status" value="1"/>
</dbReference>
<feature type="active site" description="Proton acceptor" evidence="10">
    <location>
        <position position="331"/>
    </location>
</feature>
<dbReference type="NCBIfam" id="TIGR01502">
    <property type="entry name" value="B_methylAsp_ase"/>
    <property type="match status" value="1"/>
</dbReference>
<evidence type="ECO:0000256" key="12">
    <source>
        <dbReference type="PIRSR" id="PIRSR017107-3"/>
    </source>
</evidence>
<evidence type="ECO:0000256" key="4">
    <source>
        <dbReference type="ARBA" id="ARBA00009954"/>
    </source>
</evidence>
<comment type="subunit">
    <text evidence="5">Homodimer.</text>
</comment>
<keyword evidence="7 13" id="KW-0479">Metal-binding</keyword>
<keyword evidence="9 16" id="KW-0456">Lyase</keyword>
<evidence type="ECO:0000256" key="8">
    <source>
        <dbReference type="ARBA" id="ARBA00022842"/>
    </source>
</evidence>
<dbReference type="Gene3D" id="3.30.390.10">
    <property type="entry name" value="Enolase-like, N-terminal domain"/>
    <property type="match status" value="1"/>
</dbReference>
<accession>A0A101FGR8</accession>
<dbReference type="PIRSF" id="PIRSF017107">
    <property type="entry name" value="MAL"/>
    <property type="match status" value="1"/>
</dbReference>
<dbReference type="SUPFAM" id="SSF51604">
    <property type="entry name" value="Enolase C-terminal domain-like"/>
    <property type="match status" value="1"/>
</dbReference>
<dbReference type="GO" id="GO:0046872">
    <property type="term" value="F:metal ion binding"/>
    <property type="evidence" value="ECO:0007669"/>
    <property type="project" value="UniProtKB-KW"/>
</dbReference>
<name>A0A101FGR8_9THEO</name>
<feature type="binding site" evidence="11">
    <location>
        <position position="173"/>
    </location>
    <ligand>
        <name>(2S,3S)-3-methyl-L-aspartate</name>
        <dbReference type="ChEBI" id="CHEBI:58724"/>
    </ligand>
</feature>
<evidence type="ECO:0000256" key="11">
    <source>
        <dbReference type="PIRSR" id="PIRSR017107-2"/>
    </source>
</evidence>
<dbReference type="EC" id="4.3.1.2" evidence="6"/>
<evidence type="ECO:0000256" key="7">
    <source>
        <dbReference type="ARBA" id="ARBA00022723"/>
    </source>
</evidence>
<evidence type="ECO:0000256" key="10">
    <source>
        <dbReference type="PIRSR" id="PIRSR017107-1"/>
    </source>
</evidence>
<feature type="binding site" evidence="13">
    <location>
        <position position="307"/>
    </location>
    <ligand>
        <name>Mg(2+)</name>
        <dbReference type="ChEBI" id="CHEBI:18420"/>
    </ligand>
</feature>
<comment type="cofactor">
    <cofactor evidence="2 13">
        <name>Mg(2+)</name>
        <dbReference type="ChEBI" id="CHEBI:18420"/>
    </cofactor>
</comment>
<feature type="domain" description="Methylaspartate ammonia-lyase C-terminal" evidence="15">
    <location>
        <begin position="164"/>
        <end position="410"/>
    </location>
</feature>
<evidence type="ECO:0000259" key="14">
    <source>
        <dbReference type="Pfam" id="PF05034"/>
    </source>
</evidence>
<dbReference type="Gene3D" id="3.20.20.120">
    <property type="entry name" value="Enolase-like C-terminal domain"/>
    <property type="match status" value="1"/>
</dbReference>
<evidence type="ECO:0000313" key="17">
    <source>
        <dbReference type="Proteomes" id="UP000053326"/>
    </source>
</evidence>
<evidence type="ECO:0000313" key="16">
    <source>
        <dbReference type="EMBL" id="KUK36702.1"/>
    </source>
</evidence>
<reference evidence="17" key="1">
    <citation type="journal article" date="2015" name="MBio">
        <title>Genome-Resolved Metagenomic Analysis Reveals Roles for Candidate Phyla and Other Microbial Community Members in Biogeochemical Transformations in Oil Reservoirs.</title>
        <authorList>
            <person name="Hu P."/>
            <person name="Tom L."/>
            <person name="Singh A."/>
            <person name="Thomas B.C."/>
            <person name="Baker B.J."/>
            <person name="Piceno Y.M."/>
            <person name="Andersen G.L."/>
            <person name="Banfield J.F."/>
        </authorList>
    </citation>
    <scope>NUCLEOTIDE SEQUENCE [LARGE SCALE GENOMIC DNA]</scope>
</reference>
<dbReference type="PATRIC" id="fig|85874.4.peg.1750"/>
<evidence type="ECO:0000256" key="13">
    <source>
        <dbReference type="PIRSR" id="PIRSR017107-4"/>
    </source>
</evidence>
<dbReference type="InterPro" id="IPR029017">
    <property type="entry name" value="Enolase-like_N"/>
</dbReference>
<evidence type="ECO:0000259" key="15">
    <source>
        <dbReference type="Pfam" id="PF07476"/>
    </source>
</evidence>
<dbReference type="InterPro" id="IPR022665">
    <property type="entry name" value="MeAsp_NH4-lyase_N"/>
</dbReference>
<feature type="binding site" evidence="13">
    <location>
        <position position="238"/>
    </location>
    <ligand>
        <name>Mg(2+)</name>
        <dbReference type="ChEBI" id="CHEBI:18420"/>
    </ligand>
</feature>
<dbReference type="EMBL" id="LGFO01000054">
    <property type="protein sequence ID" value="KUK36702.1"/>
    <property type="molecule type" value="Genomic_DNA"/>
</dbReference>
<dbReference type="PANTHER" id="PTHR48073:SF2">
    <property type="entry name" value="O-SUCCINYLBENZOATE SYNTHASE"/>
    <property type="match status" value="1"/>
</dbReference>
<dbReference type="CDD" id="cd03314">
    <property type="entry name" value="MAL"/>
    <property type="match status" value="1"/>
</dbReference>
<feature type="site" description="Transition state stabilizer" evidence="12">
    <location>
        <position position="195"/>
    </location>
</feature>
<dbReference type="PANTHER" id="PTHR48073">
    <property type="entry name" value="O-SUCCINYLBENZOATE SYNTHASE-RELATED"/>
    <property type="match status" value="1"/>
</dbReference>
<comment type="pathway">
    <text evidence="3">Amino-acid degradation; L-glutamate degradation via mesaconate pathway; acetate and pyruvate from L-glutamate: step 2/4.</text>
</comment>
<dbReference type="SFLD" id="SFLDF00007">
    <property type="entry name" value="methylaspartate_ammonia-lyase"/>
    <property type="match status" value="1"/>
</dbReference>
<dbReference type="UniPathway" id="UPA00561">
    <property type="reaction ID" value="UER00618"/>
</dbReference>
<comment type="catalytic activity">
    <reaction evidence="1">
        <text>(2S,3S)-3-methyl-L-aspartate = mesaconate + NH4(+)</text>
        <dbReference type="Rhea" id="RHEA:12829"/>
        <dbReference type="ChEBI" id="CHEBI:28938"/>
        <dbReference type="ChEBI" id="CHEBI:36986"/>
        <dbReference type="ChEBI" id="CHEBI:58724"/>
        <dbReference type="EC" id="4.3.1.2"/>
    </reaction>
</comment>
<gene>
    <name evidence="16" type="ORF">XD66_0594</name>
</gene>
<dbReference type="InterPro" id="IPR006395">
    <property type="entry name" value="Me_Asp_am_lyase"/>
</dbReference>
<evidence type="ECO:0000256" key="2">
    <source>
        <dbReference type="ARBA" id="ARBA00001946"/>
    </source>
</evidence>
<evidence type="ECO:0000256" key="3">
    <source>
        <dbReference type="ARBA" id="ARBA00004675"/>
    </source>
</evidence>
<dbReference type="SFLD" id="SFLDG00151">
    <property type="entry name" value="methylaspartate_ammonia-lyase"/>
    <property type="match status" value="1"/>
</dbReference>
<protein>
    <recommendedName>
        <fullName evidence="6">methylaspartate ammonia-lyase</fullName>
        <ecNumber evidence="6">4.3.1.2</ecNumber>
    </recommendedName>
</protein>
<organism evidence="16 17">
    <name type="scientific">Thermacetogenium phaeum</name>
    <dbReference type="NCBI Taxonomy" id="85874"/>
    <lineage>
        <taxon>Bacteria</taxon>
        <taxon>Bacillati</taxon>
        <taxon>Bacillota</taxon>
        <taxon>Clostridia</taxon>
        <taxon>Thermoanaerobacterales</taxon>
        <taxon>Thermoanaerobacteraceae</taxon>
        <taxon>Thermacetogenium</taxon>
    </lineage>
</organism>
<evidence type="ECO:0000256" key="6">
    <source>
        <dbReference type="ARBA" id="ARBA00012993"/>
    </source>
</evidence>
<evidence type="ECO:0000256" key="5">
    <source>
        <dbReference type="ARBA" id="ARBA00011738"/>
    </source>
</evidence>
<comment type="caution">
    <text evidence="16">The sequence shown here is derived from an EMBL/GenBank/DDBJ whole genome shotgun (WGS) entry which is preliminary data.</text>
</comment>
<dbReference type="Proteomes" id="UP000053326">
    <property type="component" value="Unassembled WGS sequence"/>
</dbReference>
<dbReference type="Pfam" id="PF07476">
    <property type="entry name" value="MAAL_C"/>
    <property type="match status" value="1"/>
</dbReference>
<feature type="binding site" evidence="13">
    <location>
        <position position="273"/>
    </location>
    <ligand>
        <name>Mg(2+)</name>
        <dbReference type="ChEBI" id="CHEBI:18420"/>
    </ligand>
</feature>
<proteinExistence type="inferred from homology"/>
<feature type="domain" description="Methylaspartate ammonia-lyase N-terminal" evidence="14">
    <location>
        <begin position="1"/>
        <end position="160"/>
    </location>
</feature>